<dbReference type="EMBL" id="JABXXR010000155">
    <property type="protein sequence ID" value="NVN41623.1"/>
    <property type="molecule type" value="Genomic_DNA"/>
</dbReference>
<comment type="caution">
    <text evidence="2">The sequence shown here is derived from an EMBL/GenBank/DDBJ whole genome shotgun (WGS) entry which is preliminary data.</text>
</comment>
<feature type="region of interest" description="Disordered" evidence="1">
    <location>
        <begin position="1"/>
        <end position="23"/>
    </location>
</feature>
<name>A0A850PFL3_9PROT</name>
<feature type="region of interest" description="Disordered" evidence="1">
    <location>
        <begin position="42"/>
        <end position="62"/>
    </location>
</feature>
<proteinExistence type="predicted"/>
<sequence length="236" mass="26907">MPTTRPGSLDTGQHHRQTKKQNVSPSHLIIAAFRLSHPGTNHEPALRLALPDGRQTPTHEKSDVLDTTEANGLNADYFYDLINGAAVVSFDVFDTVLVRPFLNPADVFVMMERTTAIKNFYHERIKAEERARARLVTVDHAKHYDFVRSVFIRKMHDQTHHFADFIKPFIGVVSIEELRETLLLLFRALVRQPTLFEHHALAMLPHNRELGASTFQTIGSFWRPDNHASTRPTLTA</sequence>
<evidence type="ECO:0000313" key="3">
    <source>
        <dbReference type="Proteomes" id="UP000585665"/>
    </source>
</evidence>
<keyword evidence="3" id="KW-1185">Reference proteome</keyword>
<evidence type="ECO:0000256" key="1">
    <source>
        <dbReference type="SAM" id="MobiDB-lite"/>
    </source>
</evidence>
<dbReference type="Proteomes" id="UP000585665">
    <property type="component" value="Unassembled WGS sequence"/>
</dbReference>
<evidence type="ECO:0000313" key="2">
    <source>
        <dbReference type="EMBL" id="NVN41623.1"/>
    </source>
</evidence>
<dbReference type="AlphaFoldDB" id="A0A850PFL3"/>
<dbReference type="RefSeq" id="WP_176614506.1">
    <property type="nucleotide sequence ID" value="NZ_JABXXR010000155.1"/>
</dbReference>
<reference evidence="2 3" key="1">
    <citation type="submission" date="2020-06" db="EMBL/GenBank/DDBJ databases">
        <title>Description of novel acetic acid bacteria.</title>
        <authorList>
            <person name="Sombolestani A."/>
        </authorList>
    </citation>
    <scope>NUCLEOTIDE SEQUENCE [LARGE SCALE GENOMIC DNA]</scope>
    <source>
        <strain evidence="2 3">LMG 27010</strain>
    </source>
</reference>
<accession>A0A850PFL3</accession>
<gene>
    <name evidence="2" type="ORF">HUK82_13770</name>
</gene>
<protein>
    <submittedName>
        <fullName evidence="2">Uncharacterized protein</fullName>
    </submittedName>
</protein>
<organism evidence="2 3">
    <name type="scientific">Ameyamaea chiangmaiensis</name>
    <dbReference type="NCBI Taxonomy" id="442969"/>
    <lineage>
        <taxon>Bacteria</taxon>
        <taxon>Pseudomonadati</taxon>
        <taxon>Pseudomonadota</taxon>
        <taxon>Alphaproteobacteria</taxon>
        <taxon>Acetobacterales</taxon>
        <taxon>Acetobacteraceae</taxon>
        <taxon>Ameyamaea</taxon>
    </lineage>
</organism>